<accession>A0A7W7ZHL5</accession>
<protein>
    <submittedName>
        <fullName evidence="9">Transcriptional regulator GlxA family with amidase domain</fullName>
    </submittedName>
</protein>
<reference evidence="9 10" key="1">
    <citation type="submission" date="2020-08" db="EMBL/GenBank/DDBJ databases">
        <title>Genomic Encyclopedia of Type Strains, Phase IV (KMG-V): Genome sequencing to study the core and pangenomes of soil and plant-associated prokaryotes.</title>
        <authorList>
            <person name="Whitman W."/>
        </authorList>
    </citation>
    <scope>NUCLEOTIDE SEQUENCE [LARGE SCALE GENOMIC DNA]</scope>
    <source>
        <strain evidence="9 10">M8UP14</strain>
    </source>
</reference>
<keyword evidence="3" id="KW-0805">Transcription regulation</keyword>
<evidence type="ECO:0000256" key="1">
    <source>
        <dbReference type="ARBA" id="ARBA00010075"/>
    </source>
</evidence>
<dbReference type="InterPro" id="IPR047959">
    <property type="entry name" value="Transpos_IS5"/>
</dbReference>
<dbReference type="Gene3D" id="1.10.10.60">
    <property type="entry name" value="Homeodomain-like"/>
    <property type="match status" value="1"/>
</dbReference>
<dbReference type="PANTHER" id="PTHR43130:SF3">
    <property type="entry name" value="HTH-TYPE TRANSCRIPTIONAL REGULATOR RV1931C"/>
    <property type="match status" value="1"/>
</dbReference>
<feature type="region of interest" description="Disordered" evidence="7">
    <location>
        <begin position="97"/>
        <end position="125"/>
    </location>
</feature>
<dbReference type="Pfam" id="PF01965">
    <property type="entry name" value="DJ-1_PfpI"/>
    <property type="match status" value="1"/>
</dbReference>
<dbReference type="SUPFAM" id="SSF46689">
    <property type="entry name" value="Homeodomain-like"/>
    <property type="match status" value="1"/>
</dbReference>
<keyword evidence="10" id="KW-1185">Reference proteome</keyword>
<name>A0A7W7ZHL5_9BACT</name>
<dbReference type="InterPro" id="IPR008490">
    <property type="entry name" value="Transposase_InsH_N"/>
</dbReference>
<evidence type="ECO:0000256" key="4">
    <source>
        <dbReference type="ARBA" id="ARBA00023125"/>
    </source>
</evidence>
<dbReference type="NCBIfam" id="NF033581">
    <property type="entry name" value="transpos_IS5_4"/>
    <property type="match status" value="1"/>
</dbReference>
<dbReference type="InterPro" id="IPR002818">
    <property type="entry name" value="DJ-1/PfpI"/>
</dbReference>
<dbReference type="SUPFAM" id="SSF52317">
    <property type="entry name" value="Class I glutamine amidotransferase-like"/>
    <property type="match status" value="1"/>
</dbReference>
<dbReference type="GO" id="GO:0032196">
    <property type="term" value="P:transposition"/>
    <property type="evidence" value="ECO:0007669"/>
    <property type="project" value="UniProtKB-KW"/>
</dbReference>
<dbReference type="InterPro" id="IPR052158">
    <property type="entry name" value="INH-QAR"/>
</dbReference>
<dbReference type="PANTHER" id="PTHR43130">
    <property type="entry name" value="ARAC-FAMILY TRANSCRIPTIONAL REGULATOR"/>
    <property type="match status" value="1"/>
</dbReference>
<dbReference type="Pfam" id="PF05598">
    <property type="entry name" value="DUF772"/>
    <property type="match status" value="1"/>
</dbReference>
<dbReference type="Gene3D" id="3.40.50.880">
    <property type="match status" value="1"/>
</dbReference>
<comment type="caution">
    <text evidence="9">The sequence shown here is derived from an EMBL/GenBank/DDBJ whole genome shotgun (WGS) entry which is preliminary data.</text>
</comment>
<dbReference type="PROSITE" id="PS01124">
    <property type="entry name" value="HTH_ARAC_FAMILY_2"/>
    <property type="match status" value="1"/>
</dbReference>
<dbReference type="SMART" id="SM00342">
    <property type="entry name" value="HTH_ARAC"/>
    <property type="match status" value="1"/>
</dbReference>
<dbReference type="InterPro" id="IPR018060">
    <property type="entry name" value="HTH_AraC"/>
</dbReference>
<keyword evidence="6" id="KW-0233">DNA recombination</keyword>
<evidence type="ECO:0000256" key="2">
    <source>
        <dbReference type="ARBA" id="ARBA00022578"/>
    </source>
</evidence>
<keyword evidence="5" id="KW-0804">Transcription</keyword>
<dbReference type="CDD" id="cd03137">
    <property type="entry name" value="GATase1_AraC_1"/>
    <property type="match status" value="1"/>
</dbReference>
<dbReference type="GO" id="GO:0003700">
    <property type="term" value="F:DNA-binding transcription factor activity"/>
    <property type="evidence" value="ECO:0007669"/>
    <property type="project" value="InterPro"/>
</dbReference>
<gene>
    <name evidence="9" type="ORF">HDF16_004835</name>
</gene>
<dbReference type="AlphaFoldDB" id="A0A7W7ZHL5"/>
<dbReference type="InterPro" id="IPR009057">
    <property type="entry name" value="Homeodomain-like_sf"/>
</dbReference>
<sequence length="457" mass="50491">MLRALLLQAFYSVRSERQLVEQLDYNLLFRWFVGLGMDDAVWNHAVFSKTRDRLLTSEVAQQFFAEVNKQAKRFMSDEHFKVDGTLIQARASQKSFCKKDGSNDDGANFHGQKRSNETHESTTDPNARLYKKSYGKESHLAYLGHALVENRNGLIAAPMAWFYSALDIGPPPVQILDVTGPLEVSSSAPGYEVQLGNPGPDRCLQTNRGVSLTGATPIEEITGPIDTLIITGGPGAETNVYDEVFISWIAEAAARSRRVASICIGAFLLGAAGLLDDKAAVTHWLFCDRLAKEFPRVTVRPEPIYLKDGAVYTSAGITAGIELCLALVEEDHGHQIALNVARFLVMFLVRPGAQAQHSHMLLRQAVTSKPLRELQVWMLENLREDLTVEKLADRLGMSARQFTRVCLRETKMNPGQFVDRMRVEAAQQLIDSSSMGLKEVADTSGFPSAVLSCGFLG</sequence>
<dbReference type="Pfam" id="PF12833">
    <property type="entry name" value="HTH_18"/>
    <property type="match status" value="1"/>
</dbReference>
<evidence type="ECO:0000256" key="5">
    <source>
        <dbReference type="ARBA" id="ARBA00023163"/>
    </source>
</evidence>
<comment type="similarity">
    <text evidence="1">Belongs to the transposase 11 family.</text>
</comment>
<dbReference type="EMBL" id="JACHIP010000009">
    <property type="protein sequence ID" value="MBB5060099.1"/>
    <property type="molecule type" value="Genomic_DNA"/>
</dbReference>
<evidence type="ECO:0000259" key="8">
    <source>
        <dbReference type="PROSITE" id="PS01124"/>
    </source>
</evidence>
<dbReference type="GO" id="GO:0043565">
    <property type="term" value="F:sequence-specific DNA binding"/>
    <property type="evidence" value="ECO:0007669"/>
    <property type="project" value="InterPro"/>
</dbReference>
<keyword evidence="4" id="KW-0238">DNA-binding</keyword>
<dbReference type="GO" id="GO:0006310">
    <property type="term" value="P:DNA recombination"/>
    <property type="evidence" value="ECO:0007669"/>
    <property type="project" value="UniProtKB-KW"/>
</dbReference>
<dbReference type="Proteomes" id="UP000540989">
    <property type="component" value="Unassembled WGS sequence"/>
</dbReference>
<evidence type="ECO:0000313" key="9">
    <source>
        <dbReference type="EMBL" id="MBB5060099.1"/>
    </source>
</evidence>
<dbReference type="InterPro" id="IPR029062">
    <property type="entry name" value="Class_I_gatase-like"/>
</dbReference>
<evidence type="ECO:0000313" key="10">
    <source>
        <dbReference type="Proteomes" id="UP000540989"/>
    </source>
</evidence>
<evidence type="ECO:0000256" key="7">
    <source>
        <dbReference type="SAM" id="MobiDB-lite"/>
    </source>
</evidence>
<proteinExistence type="inferred from homology"/>
<feature type="domain" description="HTH araC/xylS-type" evidence="8">
    <location>
        <begin position="372"/>
        <end position="448"/>
    </location>
</feature>
<organism evidence="9 10">
    <name type="scientific">Granulicella aggregans</name>
    <dbReference type="NCBI Taxonomy" id="474949"/>
    <lineage>
        <taxon>Bacteria</taxon>
        <taxon>Pseudomonadati</taxon>
        <taxon>Acidobacteriota</taxon>
        <taxon>Terriglobia</taxon>
        <taxon>Terriglobales</taxon>
        <taxon>Acidobacteriaceae</taxon>
        <taxon>Granulicella</taxon>
    </lineage>
</organism>
<evidence type="ECO:0000256" key="6">
    <source>
        <dbReference type="ARBA" id="ARBA00023172"/>
    </source>
</evidence>
<evidence type="ECO:0000256" key="3">
    <source>
        <dbReference type="ARBA" id="ARBA00023015"/>
    </source>
</evidence>
<keyword evidence="2" id="KW-0815">Transposition</keyword>